<dbReference type="WBParaSite" id="Hba_00245">
    <property type="protein sequence ID" value="Hba_00245"/>
    <property type="gene ID" value="Hba_00245"/>
</dbReference>
<organism evidence="1 2">
    <name type="scientific">Heterorhabditis bacteriophora</name>
    <name type="common">Entomopathogenic nematode worm</name>
    <dbReference type="NCBI Taxonomy" id="37862"/>
    <lineage>
        <taxon>Eukaryota</taxon>
        <taxon>Metazoa</taxon>
        <taxon>Ecdysozoa</taxon>
        <taxon>Nematoda</taxon>
        <taxon>Chromadorea</taxon>
        <taxon>Rhabditida</taxon>
        <taxon>Rhabditina</taxon>
        <taxon>Rhabditomorpha</taxon>
        <taxon>Strongyloidea</taxon>
        <taxon>Heterorhabditidae</taxon>
        <taxon>Heterorhabditis</taxon>
    </lineage>
</organism>
<dbReference type="AlphaFoldDB" id="A0A1I7W6I1"/>
<keyword evidence="1" id="KW-1185">Reference proteome</keyword>
<name>A0A1I7W6I1_HETBA</name>
<accession>A0A1I7W6I1</accession>
<evidence type="ECO:0000313" key="1">
    <source>
        <dbReference type="Proteomes" id="UP000095283"/>
    </source>
</evidence>
<proteinExistence type="predicted"/>
<protein>
    <submittedName>
        <fullName evidence="2">Transposase</fullName>
    </submittedName>
</protein>
<dbReference type="Proteomes" id="UP000095283">
    <property type="component" value="Unplaced"/>
</dbReference>
<sequence>MYLYPNNTAAYIGQILNIQLLTKNNSTKDLNRVGSMEEDSKLNRIYSLEEGSIVYADEGIIELADESIPQRAGIFYLPHRGILIIHPSTIWN</sequence>
<reference evidence="2" key="1">
    <citation type="submission" date="2016-11" db="UniProtKB">
        <authorList>
            <consortium name="WormBaseParasite"/>
        </authorList>
    </citation>
    <scope>IDENTIFICATION</scope>
</reference>
<evidence type="ECO:0000313" key="2">
    <source>
        <dbReference type="WBParaSite" id="Hba_00245"/>
    </source>
</evidence>